<name>A0A562IHB5_MICOL</name>
<reference evidence="2 3" key="1">
    <citation type="submission" date="2019-07" db="EMBL/GenBank/DDBJ databases">
        <title>R&amp;d 2014.</title>
        <authorList>
            <person name="Klenk H.-P."/>
        </authorList>
    </citation>
    <scope>NUCLEOTIDE SEQUENCE [LARGE SCALE GENOMIC DNA]</scope>
    <source>
        <strain evidence="2 3">DSM 43868</strain>
    </source>
</reference>
<dbReference type="EMBL" id="VLKE01000001">
    <property type="protein sequence ID" value="TWH70431.1"/>
    <property type="molecule type" value="Genomic_DNA"/>
</dbReference>
<proteinExistence type="predicted"/>
<protein>
    <submittedName>
        <fullName evidence="2">Uncharacterized protein</fullName>
    </submittedName>
</protein>
<organism evidence="2 3">
    <name type="scientific">Micromonospora olivasterospora</name>
    <dbReference type="NCBI Taxonomy" id="1880"/>
    <lineage>
        <taxon>Bacteria</taxon>
        <taxon>Bacillati</taxon>
        <taxon>Actinomycetota</taxon>
        <taxon>Actinomycetes</taxon>
        <taxon>Micromonosporales</taxon>
        <taxon>Micromonosporaceae</taxon>
        <taxon>Micromonospora</taxon>
    </lineage>
</organism>
<evidence type="ECO:0000313" key="3">
    <source>
        <dbReference type="Proteomes" id="UP000319825"/>
    </source>
</evidence>
<comment type="caution">
    <text evidence="2">The sequence shown here is derived from an EMBL/GenBank/DDBJ whole genome shotgun (WGS) entry which is preliminary data.</text>
</comment>
<accession>A0A562IHB5</accession>
<feature type="region of interest" description="Disordered" evidence="1">
    <location>
        <begin position="28"/>
        <end position="47"/>
    </location>
</feature>
<gene>
    <name evidence="2" type="ORF">JD77_05456</name>
</gene>
<evidence type="ECO:0000313" key="2">
    <source>
        <dbReference type="EMBL" id="TWH70431.1"/>
    </source>
</evidence>
<dbReference type="RefSeq" id="WP_145776708.1">
    <property type="nucleotide sequence ID" value="NZ_VLKE01000001.1"/>
</dbReference>
<sequence>MKHRQRRMSFFGPVGAAPVDWEDAPVDSPWDWLGRPQPRGGLPTDSDELGRQCFAGNVCSWEFTYGHRYAGGMLVHISHTTSPAGAPLPAPVAQIRYELWLPT</sequence>
<keyword evidence="3" id="KW-1185">Reference proteome</keyword>
<dbReference type="AlphaFoldDB" id="A0A562IHB5"/>
<evidence type="ECO:0000256" key="1">
    <source>
        <dbReference type="SAM" id="MobiDB-lite"/>
    </source>
</evidence>
<dbReference type="Proteomes" id="UP000319825">
    <property type="component" value="Unassembled WGS sequence"/>
</dbReference>